<organism evidence="2 3">
    <name type="scientific">Eumeta variegata</name>
    <name type="common">Bagworm moth</name>
    <name type="synonym">Eumeta japonica</name>
    <dbReference type="NCBI Taxonomy" id="151549"/>
    <lineage>
        <taxon>Eukaryota</taxon>
        <taxon>Metazoa</taxon>
        <taxon>Ecdysozoa</taxon>
        <taxon>Arthropoda</taxon>
        <taxon>Hexapoda</taxon>
        <taxon>Insecta</taxon>
        <taxon>Pterygota</taxon>
        <taxon>Neoptera</taxon>
        <taxon>Endopterygota</taxon>
        <taxon>Lepidoptera</taxon>
        <taxon>Glossata</taxon>
        <taxon>Ditrysia</taxon>
        <taxon>Tineoidea</taxon>
        <taxon>Psychidae</taxon>
        <taxon>Oiketicinae</taxon>
        <taxon>Eumeta</taxon>
    </lineage>
</organism>
<keyword evidence="3" id="KW-1185">Reference proteome</keyword>
<reference evidence="2 3" key="1">
    <citation type="journal article" date="2019" name="Commun. Biol.">
        <title>The bagworm genome reveals a unique fibroin gene that provides high tensile strength.</title>
        <authorList>
            <person name="Kono N."/>
            <person name="Nakamura H."/>
            <person name="Ohtoshi R."/>
            <person name="Tomita M."/>
            <person name="Numata K."/>
            <person name="Arakawa K."/>
        </authorList>
    </citation>
    <scope>NUCLEOTIDE SEQUENCE [LARGE SCALE GENOMIC DNA]</scope>
</reference>
<dbReference type="AlphaFoldDB" id="A0A4C1TC58"/>
<dbReference type="EMBL" id="BGZK01004837">
    <property type="protein sequence ID" value="GBP11170.1"/>
    <property type="molecule type" value="Genomic_DNA"/>
</dbReference>
<name>A0A4C1TC58_EUMVA</name>
<evidence type="ECO:0000256" key="1">
    <source>
        <dbReference type="SAM" id="MobiDB-lite"/>
    </source>
</evidence>
<gene>
    <name evidence="2" type="ORF">EVAR_68670_1</name>
</gene>
<proteinExistence type="predicted"/>
<protein>
    <submittedName>
        <fullName evidence="2">Uncharacterized protein</fullName>
    </submittedName>
</protein>
<dbReference type="Proteomes" id="UP000299102">
    <property type="component" value="Unassembled WGS sequence"/>
</dbReference>
<comment type="caution">
    <text evidence="2">The sequence shown here is derived from an EMBL/GenBank/DDBJ whole genome shotgun (WGS) entry which is preliminary data.</text>
</comment>
<evidence type="ECO:0000313" key="3">
    <source>
        <dbReference type="Proteomes" id="UP000299102"/>
    </source>
</evidence>
<feature type="region of interest" description="Disordered" evidence="1">
    <location>
        <begin position="1"/>
        <end position="22"/>
    </location>
</feature>
<accession>A0A4C1TC58</accession>
<sequence>MTLTTDGLTFGHPEEDDDKDSNLTDHGFIKSQLVNVLFGPPQSSNFIAFPIYLYHLNGSFCDSLAIINNIVQFTRSACPLPRGMASEVDDFVD</sequence>
<evidence type="ECO:0000313" key="2">
    <source>
        <dbReference type="EMBL" id="GBP11170.1"/>
    </source>
</evidence>